<sequence length="294" mass="33799">MIEILDNPDYMGVVEYANNIDLHDFSSEIYSQNNLNNIGRSTNDDTLNINHSHESPNFRSRIRFLILHNTVESFEVALNDYFLNPGSVSAHYIIDTDGEIYQLVPTEKSAFHAGVSKWKDFEGLGLNDVSVGIELVNSGFEPFTEEQYISVGKLSKNIVQTHEIHQNRVLSHCDIAPDRKQDVSGYFDWHRFYLDINSDLAEVFEVSSEYEILYTDQEYDSQKIKNLQQNLCDFGYVLDIDGEYGEQTLNTMMAFNQHFCPEVINLDDPKSIENGYCYKLSCDRLEKALALLNK</sequence>
<comment type="caution">
    <text evidence="7">The sequence shown here is derived from an EMBL/GenBank/DDBJ whole genome shotgun (WGS) entry which is preliminary data.</text>
</comment>
<protein>
    <recommendedName>
        <fullName evidence="3">N-acetylmuramoyl-L-alanine amidase</fullName>
        <ecNumber evidence="3">3.5.1.28</ecNumber>
    </recommendedName>
</protein>
<evidence type="ECO:0000256" key="3">
    <source>
        <dbReference type="ARBA" id="ARBA00011901"/>
    </source>
</evidence>
<evidence type="ECO:0000313" key="8">
    <source>
        <dbReference type="Proteomes" id="UP000018951"/>
    </source>
</evidence>
<dbReference type="InterPro" id="IPR036505">
    <property type="entry name" value="Amidase/PGRP_sf"/>
</dbReference>
<dbReference type="Gene3D" id="3.40.80.10">
    <property type="entry name" value="Peptidoglycan recognition protein-like"/>
    <property type="match status" value="1"/>
</dbReference>
<dbReference type="PANTHER" id="PTHR30417:SF1">
    <property type="entry name" value="N-ACETYLMURAMOYL-L-ALANINE AMIDASE AMID"/>
    <property type="match status" value="1"/>
</dbReference>
<proteinExistence type="inferred from homology"/>
<dbReference type="InterPro" id="IPR002502">
    <property type="entry name" value="Amidase_domain"/>
</dbReference>
<dbReference type="Proteomes" id="UP000018951">
    <property type="component" value="Unassembled WGS sequence"/>
</dbReference>
<dbReference type="STRING" id="1401685.P857_628"/>
<evidence type="ECO:0000256" key="4">
    <source>
        <dbReference type="ARBA" id="ARBA00022801"/>
    </source>
</evidence>
<dbReference type="InterPro" id="IPR036366">
    <property type="entry name" value="PGBDSf"/>
</dbReference>
<dbReference type="GO" id="GO:0009254">
    <property type="term" value="P:peptidoglycan turnover"/>
    <property type="evidence" value="ECO:0007669"/>
    <property type="project" value="TreeGrafter"/>
</dbReference>
<keyword evidence="4" id="KW-0378">Hydrolase</keyword>
<dbReference type="InterPro" id="IPR036365">
    <property type="entry name" value="PGBD-like_sf"/>
</dbReference>
<dbReference type="GO" id="GO:0009253">
    <property type="term" value="P:peptidoglycan catabolic process"/>
    <property type="evidence" value="ECO:0007669"/>
    <property type="project" value="InterPro"/>
</dbReference>
<dbReference type="CDD" id="cd06583">
    <property type="entry name" value="PGRP"/>
    <property type="match status" value="1"/>
</dbReference>
<evidence type="ECO:0000256" key="5">
    <source>
        <dbReference type="ARBA" id="ARBA00023316"/>
    </source>
</evidence>
<dbReference type="Gene3D" id="1.10.101.10">
    <property type="entry name" value="PGBD-like superfamily/PGBD"/>
    <property type="match status" value="1"/>
</dbReference>
<dbReference type="GO" id="GO:0008745">
    <property type="term" value="F:N-acetylmuramoyl-L-alanine amidase activity"/>
    <property type="evidence" value="ECO:0007669"/>
    <property type="project" value="UniProtKB-EC"/>
</dbReference>
<feature type="domain" description="N-acetylmuramoyl-L-alanine amidase" evidence="6">
    <location>
        <begin position="51"/>
        <end position="184"/>
    </location>
</feature>
<keyword evidence="5" id="KW-0961">Cell wall biogenesis/degradation</keyword>
<dbReference type="GO" id="GO:0071555">
    <property type="term" value="P:cell wall organization"/>
    <property type="evidence" value="ECO:0007669"/>
    <property type="project" value="UniProtKB-KW"/>
</dbReference>
<dbReference type="PANTHER" id="PTHR30417">
    <property type="entry name" value="N-ACETYLMURAMOYL-L-ALANINE AMIDASE AMID"/>
    <property type="match status" value="1"/>
</dbReference>
<dbReference type="SUPFAM" id="SSF55846">
    <property type="entry name" value="N-acetylmuramoyl-L-alanine amidase-like"/>
    <property type="match status" value="1"/>
</dbReference>
<dbReference type="SMART" id="SM00644">
    <property type="entry name" value="Ami_2"/>
    <property type="match status" value="1"/>
</dbReference>
<evidence type="ECO:0000313" key="7">
    <source>
        <dbReference type="EMBL" id="ETO91142.1"/>
    </source>
</evidence>
<evidence type="ECO:0000259" key="6">
    <source>
        <dbReference type="SMART" id="SM00644"/>
    </source>
</evidence>
<comment type="similarity">
    <text evidence="2">Belongs to the N-acetylmuramoyl-L-alanine amidase 2 family.</text>
</comment>
<dbReference type="SUPFAM" id="SSF47090">
    <property type="entry name" value="PGBD-like"/>
    <property type="match status" value="1"/>
</dbReference>
<organism evidence="7 8">
    <name type="scientific">Candidatus Xenolissoclinum pacificiensis L6</name>
    <dbReference type="NCBI Taxonomy" id="1401685"/>
    <lineage>
        <taxon>Bacteria</taxon>
        <taxon>Pseudomonadati</taxon>
        <taxon>Pseudomonadota</taxon>
        <taxon>Alphaproteobacteria</taxon>
        <taxon>Rickettsiales</taxon>
        <taxon>Anaplasmataceae</taxon>
        <taxon>Candidatus Xenolissoclinum</taxon>
    </lineage>
</organism>
<dbReference type="InterPro" id="IPR051206">
    <property type="entry name" value="NAMLAA_amidase_2"/>
</dbReference>
<dbReference type="Pfam" id="PF01510">
    <property type="entry name" value="Amidase_2"/>
    <property type="match status" value="1"/>
</dbReference>
<accession>W2V0F9</accession>
<keyword evidence="8" id="KW-1185">Reference proteome</keyword>
<dbReference type="EMBL" id="AXCJ01000008">
    <property type="protein sequence ID" value="ETO91142.1"/>
    <property type="molecule type" value="Genomic_DNA"/>
</dbReference>
<dbReference type="AlphaFoldDB" id="W2V0F9"/>
<dbReference type="EC" id="3.5.1.28" evidence="3"/>
<reference evidence="7 8" key="1">
    <citation type="journal article" date="2013" name="PLoS ONE">
        <title>Bacterial endosymbiosis in a chordate host: long-term co-evolution and conservation of secondary metabolism.</title>
        <authorList>
            <person name="Kwan J.C."/>
            <person name="Schmidt E.W."/>
        </authorList>
    </citation>
    <scope>NUCLEOTIDE SEQUENCE [LARGE SCALE GENOMIC DNA]</scope>
    <source>
        <strain evidence="8">L6</strain>
    </source>
</reference>
<comment type="catalytic activity">
    <reaction evidence="1">
        <text>Hydrolyzes the link between N-acetylmuramoyl residues and L-amino acid residues in certain cell-wall glycopeptides.</text>
        <dbReference type="EC" id="3.5.1.28"/>
    </reaction>
</comment>
<evidence type="ECO:0000256" key="1">
    <source>
        <dbReference type="ARBA" id="ARBA00001561"/>
    </source>
</evidence>
<name>W2V0F9_9RICK</name>
<gene>
    <name evidence="7" type="ORF">P857_628</name>
</gene>
<evidence type="ECO:0000256" key="2">
    <source>
        <dbReference type="ARBA" id="ARBA00007553"/>
    </source>
</evidence>